<sequence>MRICRRGLLRSAKNWFRAHAKFILSYGFVLIIRYCAGFRRYIPPPAPPDETAVSSVCLTDWCIAKFNATDYVSIENWPVFARDRNWLTSEKQFQRIIAENAYLYLNGRENQTVIDRKSDIDPVNKCDISCLHGHGDTSVAVFGNSFAVRATSAIQNAFGETLREIRVFYGYGEAYLQAAFVNNVLESLREVQPDITFFIIMPLALMRRKFHDLNTDEGFRRLQYIVSALSRITKRIILQYPFPSGEPPFPFQYVYIY</sequence>
<reference evidence="1 2" key="2">
    <citation type="submission" date="2018-11" db="EMBL/GenBank/DDBJ databases">
        <authorList>
            <consortium name="Pathogen Informatics"/>
        </authorList>
    </citation>
    <scope>NUCLEOTIDE SEQUENCE [LARGE SCALE GENOMIC DNA]</scope>
</reference>
<evidence type="ECO:0000313" key="3">
    <source>
        <dbReference type="WBParaSite" id="GPUH_0000149401-mRNA-1"/>
    </source>
</evidence>
<keyword evidence="2" id="KW-1185">Reference proteome</keyword>
<dbReference type="WBParaSite" id="GPUH_0000149401-mRNA-1">
    <property type="protein sequence ID" value="GPUH_0000149401-mRNA-1"/>
    <property type="gene ID" value="GPUH_0000149401"/>
</dbReference>
<dbReference type="AlphaFoldDB" id="A0A183CYF0"/>
<dbReference type="Proteomes" id="UP000271098">
    <property type="component" value="Unassembled WGS sequence"/>
</dbReference>
<dbReference type="OrthoDB" id="5909534at2759"/>
<evidence type="ECO:0000313" key="2">
    <source>
        <dbReference type="Proteomes" id="UP000271098"/>
    </source>
</evidence>
<protein>
    <submittedName>
        <fullName evidence="3">SGNH domain-containing protein</fullName>
    </submittedName>
</protein>
<evidence type="ECO:0000313" key="1">
    <source>
        <dbReference type="EMBL" id="VDK30191.1"/>
    </source>
</evidence>
<accession>A0A183CYF0</accession>
<gene>
    <name evidence="1" type="ORF">GPUH_LOCUS1490</name>
</gene>
<name>A0A183CYF0_9BILA</name>
<proteinExistence type="predicted"/>
<dbReference type="EMBL" id="UYRT01001815">
    <property type="protein sequence ID" value="VDK30191.1"/>
    <property type="molecule type" value="Genomic_DNA"/>
</dbReference>
<organism evidence="3">
    <name type="scientific">Gongylonema pulchrum</name>
    <dbReference type="NCBI Taxonomy" id="637853"/>
    <lineage>
        <taxon>Eukaryota</taxon>
        <taxon>Metazoa</taxon>
        <taxon>Ecdysozoa</taxon>
        <taxon>Nematoda</taxon>
        <taxon>Chromadorea</taxon>
        <taxon>Rhabditida</taxon>
        <taxon>Spirurina</taxon>
        <taxon>Spiruromorpha</taxon>
        <taxon>Spiruroidea</taxon>
        <taxon>Gongylonematidae</taxon>
        <taxon>Gongylonema</taxon>
    </lineage>
</organism>
<reference evidence="3" key="1">
    <citation type="submission" date="2016-06" db="UniProtKB">
        <authorList>
            <consortium name="WormBaseParasite"/>
        </authorList>
    </citation>
    <scope>IDENTIFICATION</scope>
</reference>